<evidence type="ECO:0000259" key="11">
    <source>
        <dbReference type="PROSITE" id="PS50808"/>
    </source>
</evidence>
<sequence length="796" mass="89917">MSQTVRVSDVFPRHRKLRSAVWNHFTKGIKEDGSDLASCNYCKKHLSGASRCGTTHLRNHLKYCLSYQQATRKRSNSLQVIPQQLDVKEDIGAIVAYGEDSNAPVLHPSLFPRQGKLRSLVWNDFTKEKREDGSILAICNHCKKQMAGGSRCGTTHLRKHLVACLLYRKTKRRKIDVRSLLSKSSAQRNDETANVVLHEAPALGLPSLHNGSGEGFQFDQELSEQDLARMVILHEYPFSIVNHVGFRTFVMNLQPQFRLMSHTSLKDDCMKIYEEKRLKLSDVLRKFSSQVCLTAEMWNSSGNMEYLCLGCHFISDDWRLEKKVINFLPTESHPGCEGIVKVILEKLYEWEIDGKLFCVVLENSGGNDNIIQGLVHNLHLKGSLPSNGDLFHVRCYSYVLNLIVQNGLEQISESVNKIRESVNFVKSSQKKLEIFLAIAKQVGAPEKSLILDLPSRWRSTYLMIEMACEFQDAFSGMEEVDCEFIHAPSPLDWDNVRSVNECLRVFYDMSEKYSRSKFPTANHCFNDVCGILMSLKTWSTSPHPAVASVATKMLEQFEKYWDVTSTIMAASAILDPRYRMKSVEYFFKLIYTDAHQAGMKIGCVLRDFTNMYHEYVVQSGDTLGSEGFLCITDSSISDANADIGANGVLGTTTHKLTDVHFGLDEYLQENSSNKSIKSDLDLYLEEAVLPPTKEHTKFDILAWWKGNATKYPILSLMARDILGIPLTIATSETGFRGEKKELNHYYSSMNPTILQGLVCAQDWLRGEIEELSPTGILDGLSTSTIVGFCDDIEPCV</sequence>
<evidence type="ECO:0000256" key="4">
    <source>
        <dbReference type="ARBA" id="ARBA00022771"/>
    </source>
</evidence>
<evidence type="ECO:0000256" key="7">
    <source>
        <dbReference type="ARBA" id="ARBA00023125"/>
    </source>
</evidence>
<dbReference type="EMBL" id="GDJX01009145">
    <property type="protein sequence ID" value="JAT58791.1"/>
    <property type="molecule type" value="Transcribed_RNA"/>
</dbReference>
<evidence type="ECO:0000256" key="2">
    <source>
        <dbReference type="ARBA" id="ARBA00011738"/>
    </source>
</evidence>
<dbReference type="InterPro" id="IPR012337">
    <property type="entry name" value="RNaseH-like_sf"/>
</dbReference>
<dbReference type="InterPro" id="IPR036236">
    <property type="entry name" value="Znf_C2H2_sf"/>
</dbReference>
<dbReference type="PANTHER" id="PTHR46481:SF11">
    <property type="entry name" value="ZINC FINGER BED DOMAIN-CONTAINING PROTEIN RICESLEEPER 2-LIKE"/>
    <property type="match status" value="1"/>
</dbReference>
<dbReference type="InterPro" id="IPR025525">
    <property type="entry name" value="hAT-like_transposase_RNase-H"/>
</dbReference>
<feature type="domain" description="BED-type" evidence="11">
    <location>
        <begin position="116"/>
        <end position="177"/>
    </location>
</feature>
<dbReference type="InterPro" id="IPR008906">
    <property type="entry name" value="HATC_C_dom"/>
</dbReference>
<evidence type="ECO:0000256" key="8">
    <source>
        <dbReference type="ARBA" id="ARBA00023163"/>
    </source>
</evidence>
<dbReference type="GO" id="GO:0005634">
    <property type="term" value="C:nucleus"/>
    <property type="evidence" value="ECO:0007669"/>
    <property type="project" value="UniProtKB-SubCell"/>
</dbReference>
<dbReference type="PROSITE" id="PS50808">
    <property type="entry name" value="ZF_BED"/>
    <property type="match status" value="2"/>
</dbReference>
<keyword evidence="9" id="KW-0539">Nucleus</keyword>
<dbReference type="GO" id="GO:0003677">
    <property type="term" value="F:DNA binding"/>
    <property type="evidence" value="ECO:0007669"/>
    <property type="project" value="UniProtKB-KW"/>
</dbReference>
<evidence type="ECO:0000256" key="5">
    <source>
        <dbReference type="ARBA" id="ARBA00022833"/>
    </source>
</evidence>
<name>A0A1D1Y468_9ARAE</name>
<evidence type="ECO:0000256" key="6">
    <source>
        <dbReference type="ARBA" id="ARBA00023015"/>
    </source>
</evidence>
<keyword evidence="6" id="KW-0805">Transcription regulation</keyword>
<dbReference type="EMBL" id="GDJX01018519">
    <property type="protein sequence ID" value="JAT49417.1"/>
    <property type="molecule type" value="Transcribed_RNA"/>
</dbReference>
<dbReference type="Pfam" id="PF05699">
    <property type="entry name" value="Dimer_Tnp_hAT"/>
    <property type="match status" value="1"/>
</dbReference>
<dbReference type="GO" id="GO:0046983">
    <property type="term" value="F:protein dimerization activity"/>
    <property type="evidence" value="ECO:0007669"/>
    <property type="project" value="InterPro"/>
</dbReference>
<keyword evidence="7" id="KW-0238">DNA-binding</keyword>
<evidence type="ECO:0000256" key="9">
    <source>
        <dbReference type="ARBA" id="ARBA00023242"/>
    </source>
</evidence>
<dbReference type="AlphaFoldDB" id="A0A1D1Y468"/>
<keyword evidence="3" id="KW-0479">Metal-binding</keyword>
<dbReference type="EMBL" id="GDJX01014577">
    <property type="protein sequence ID" value="JAT53359.1"/>
    <property type="molecule type" value="Transcribed_RNA"/>
</dbReference>
<dbReference type="Pfam" id="PF02892">
    <property type="entry name" value="zf-BED"/>
    <property type="match status" value="2"/>
</dbReference>
<comment type="subcellular location">
    <subcellularLocation>
        <location evidence="1">Nucleus</location>
    </subcellularLocation>
</comment>
<comment type="subunit">
    <text evidence="2">Homodimer.</text>
</comment>
<evidence type="ECO:0000313" key="15">
    <source>
        <dbReference type="EMBL" id="JAT58791.1"/>
    </source>
</evidence>
<dbReference type="PANTHER" id="PTHR46481">
    <property type="entry name" value="ZINC FINGER BED DOMAIN-CONTAINING PROTEIN 4"/>
    <property type="match status" value="1"/>
</dbReference>
<evidence type="ECO:0000256" key="3">
    <source>
        <dbReference type="ARBA" id="ARBA00022723"/>
    </source>
</evidence>
<keyword evidence="4 10" id="KW-0863">Zinc-finger</keyword>
<dbReference type="EMBL" id="GDJX01016640">
    <property type="protein sequence ID" value="JAT51296.1"/>
    <property type="molecule type" value="Transcribed_RNA"/>
</dbReference>
<dbReference type="InterPro" id="IPR003656">
    <property type="entry name" value="Znf_BED"/>
</dbReference>
<evidence type="ECO:0000256" key="1">
    <source>
        <dbReference type="ARBA" id="ARBA00004123"/>
    </source>
</evidence>
<organism evidence="12">
    <name type="scientific">Anthurium amnicola</name>
    <dbReference type="NCBI Taxonomy" id="1678845"/>
    <lineage>
        <taxon>Eukaryota</taxon>
        <taxon>Viridiplantae</taxon>
        <taxon>Streptophyta</taxon>
        <taxon>Embryophyta</taxon>
        <taxon>Tracheophyta</taxon>
        <taxon>Spermatophyta</taxon>
        <taxon>Magnoliopsida</taxon>
        <taxon>Liliopsida</taxon>
        <taxon>Araceae</taxon>
        <taxon>Pothoideae</taxon>
        <taxon>Potheae</taxon>
        <taxon>Anthurium</taxon>
    </lineage>
</organism>
<dbReference type="SMART" id="SM00614">
    <property type="entry name" value="ZnF_BED"/>
    <property type="match status" value="2"/>
</dbReference>
<evidence type="ECO:0000313" key="13">
    <source>
        <dbReference type="EMBL" id="JAT51296.1"/>
    </source>
</evidence>
<keyword evidence="5" id="KW-0862">Zinc</keyword>
<dbReference type="SUPFAM" id="SSF57667">
    <property type="entry name" value="beta-beta-alpha zinc fingers"/>
    <property type="match status" value="2"/>
</dbReference>
<dbReference type="InterPro" id="IPR052035">
    <property type="entry name" value="ZnF_BED_domain_contain"/>
</dbReference>
<keyword evidence="8" id="KW-0804">Transcription</keyword>
<evidence type="ECO:0000313" key="14">
    <source>
        <dbReference type="EMBL" id="JAT53359.1"/>
    </source>
</evidence>
<reference evidence="12" key="1">
    <citation type="submission" date="2015-07" db="EMBL/GenBank/DDBJ databases">
        <title>Transcriptome Assembly of Anthurium amnicola.</title>
        <authorList>
            <person name="Suzuki J."/>
        </authorList>
    </citation>
    <scope>NUCLEOTIDE SEQUENCE</scope>
</reference>
<dbReference type="Pfam" id="PF14372">
    <property type="entry name" value="hAT-like_RNase-H"/>
    <property type="match status" value="1"/>
</dbReference>
<dbReference type="GO" id="GO:0008270">
    <property type="term" value="F:zinc ion binding"/>
    <property type="evidence" value="ECO:0007669"/>
    <property type="project" value="UniProtKB-KW"/>
</dbReference>
<dbReference type="SUPFAM" id="SSF53098">
    <property type="entry name" value="Ribonuclease H-like"/>
    <property type="match status" value="1"/>
</dbReference>
<evidence type="ECO:0000256" key="10">
    <source>
        <dbReference type="PROSITE-ProRule" id="PRU00027"/>
    </source>
</evidence>
<feature type="domain" description="BED-type" evidence="11">
    <location>
        <begin position="16"/>
        <end position="71"/>
    </location>
</feature>
<gene>
    <name evidence="12" type="primary">TRA1_50</name>
    <name evidence="13" type="synonym">TRA1_0</name>
    <name evidence="14" type="synonym">TRA1_16</name>
    <name evidence="15" type="synonym">TRA1_25</name>
    <name evidence="15" type="ORF">g.56108</name>
    <name evidence="14" type="ORF">g.56110</name>
    <name evidence="12" type="ORF">g.56111</name>
    <name evidence="13" type="ORF">g.56112</name>
</gene>
<protein>
    <submittedName>
        <fullName evidence="12">Putative AC transposase</fullName>
    </submittedName>
</protein>
<evidence type="ECO:0000313" key="12">
    <source>
        <dbReference type="EMBL" id="JAT49417.1"/>
    </source>
</evidence>
<accession>A0A1D1Y468</accession>
<proteinExistence type="predicted"/>